<dbReference type="EMBL" id="SRPE01000017">
    <property type="protein sequence ID" value="TGN21873.1"/>
    <property type="molecule type" value="Genomic_DNA"/>
</dbReference>
<dbReference type="InterPro" id="IPR010921">
    <property type="entry name" value="Trp_repressor/repl_initiator"/>
</dbReference>
<dbReference type="Proteomes" id="UP000297998">
    <property type="component" value="Unassembled WGS sequence"/>
</dbReference>
<reference evidence="1 2" key="1">
    <citation type="submission" date="2019-03" db="EMBL/GenBank/DDBJ databases">
        <title>Empedobacter tilapiae sp. nov., isolated from an intestine of Nile tilapia Oreochromis niloticus.</title>
        <authorList>
            <person name="Kim Y.-O."/>
            <person name="Yoon J.-H."/>
        </authorList>
    </citation>
    <scope>NUCLEOTIDE SEQUENCE [LARGE SCALE GENOMIC DNA]</scope>
    <source>
        <strain evidence="1 2">MRS2</strain>
    </source>
</reference>
<accession>A0A4Z1ASX4</accession>
<gene>
    <name evidence="1" type="ORF">E4J94_16865</name>
</gene>
<comment type="caution">
    <text evidence="1">The sequence shown here is derived from an EMBL/GenBank/DDBJ whole genome shotgun (WGS) entry which is preliminary data.</text>
</comment>
<dbReference type="GO" id="GO:0043565">
    <property type="term" value="F:sequence-specific DNA binding"/>
    <property type="evidence" value="ECO:0007669"/>
    <property type="project" value="InterPro"/>
</dbReference>
<protein>
    <submittedName>
        <fullName evidence="1">Helix-turn-helix domain-containing protein</fullName>
    </submittedName>
</protein>
<evidence type="ECO:0000313" key="1">
    <source>
        <dbReference type="EMBL" id="TGN21873.1"/>
    </source>
</evidence>
<sequence>MNSKKNISPDYRQIYEDILNKKFPHKRKNCSSILKKTIISGIDIIELNKKIFGVTKETESFNQKYRSYNKKDILLILDYQKQHKLTNSQLANHFKLSRNTVAKWKKIFI</sequence>
<name>A0A4Z1ASX4_9FLAO</name>
<dbReference type="AlphaFoldDB" id="A0A4Z1ASX4"/>
<organism evidence="1 2">
    <name type="scientific">Empedobacter tilapiae</name>
    <dbReference type="NCBI Taxonomy" id="2491114"/>
    <lineage>
        <taxon>Bacteria</taxon>
        <taxon>Pseudomonadati</taxon>
        <taxon>Bacteroidota</taxon>
        <taxon>Flavobacteriia</taxon>
        <taxon>Flavobacteriales</taxon>
        <taxon>Weeksellaceae</taxon>
        <taxon>Empedobacter</taxon>
    </lineage>
</organism>
<dbReference type="OrthoDB" id="1260127at2"/>
<dbReference type="SUPFAM" id="SSF48295">
    <property type="entry name" value="TrpR-like"/>
    <property type="match status" value="1"/>
</dbReference>
<keyword evidence="2" id="KW-1185">Reference proteome</keyword>
<dbReference type="RefSeq" id="WP_135836951.1">
    <property type="nucleotide sequence ID" value="NZ_CAUQWU010000018.1"/>
</dbReference>
<evidence type="ECO:0000313" key="2">
    <source>
        <dbReference type="Proteomes" id="UP000297998"/>
    </source>
</evidence>
<proteinExistence type="predicted"/>